<comment type="caution">
    <text evidence="1">The sequence shown here is derived from an EMBL/GenBank/DDBJ whole genome shotgun (WGS) entry which is preliminary data.</text>
</comment>
<evidence type="ECO:0000313" key="1">
    <source>
        <dbReference type="EMBL" id="PQM29788.1"/>
    </source>
</evidence>
<sequence length="35" mass="4354">MKEFNPKTASLRTIYRKIEDFDKINHLINHIHWMI</sequence>
<name>A0A2P6F8L4_9MOLU</name>
<keyword evidence="2" id="KW-1185">Reference proteome</keyword>
<accession>A0A2P6F8L4</accession>
<dbReference type="EMBL" id="JTLV02000007">
    <property type="protein sequence ID" value="PQM29788.1"/>
    <property type="molecule type" value="Genomic_DNA"/>
</dbReference>
<reference evidence="1 2" key="1">
    <citation type="journal article" date="2015" name="MBio">
        <title>Genome sequence of the Drosophila melanogaster male-killing Spiroplasma strain MSRO endosymbiont.</title>
        <authorList>
            <person name="Paredes J.C."/>
            <person name="Herren J.K."/>
            <person name="Schupfer F."/>
            <person name="Marin R."/>
            <person name="Claverol S."/>
            <person name="Kuo C.H."/>
            <person name="Lemaitre B."/>
            <person name="Beven L."/>
        </authorList>
    </citation>
    <scope>NUCLEOTIDE SEQUENCE [LARGE SCALE GENOMIC DNA]</scope>
    <source>
        <strain evidence="1 2">MSRO</strain>
    </source>
</reference>
<proteinExistence type="predicted"/>
<dbReference type="Proteomes" id="UP000031565">
    <property type="component" value="Unassembled WGS sequence"/>
</dbReference>
<evidence type="ECO:0000313" key="2">
    <source>
        <dbReference type="Proteomes" id="UP000031565"/>
    </source>
</evidence>
<organism evidence="1 2">
    <name type="scientific">Spiroplasma poulsonii</name>
    <dbReference type="NCBI Taxonomy" id="2138"/>
    <lineage>
        <taxon>Bacteria</taxon>
        <taxon>Bacillati</taxon>
        <taxon>Mycoplasmatota</taxon>
        <taxon>Mollicutes</taxon>
        <taxon>Entomoplasmatales</taxon>
        <taxon>Spiroplasmataceae</taxon>
        <taxon>Spiroplasma</taxon>
    </lineage>
</organism>
<protein>
    <submittedName>
        <fullName evidence="1">Uncharacterized protein</fullName>
    </submittedName>
</protein>
<gene>
    <name evidence="1" type="ORF">SMSRO_SF029560</name>
</gene>
<dbReference type="AlphaFoldDB" id="A0A2P6F8L4"/>